<evidence type="ECO:0000313" key="3">
    <source>
        <dbReference type="Proteomes" id="UP000015354"/>
    </source>
</evidence>
<evidence type="ECO:0000256" key="1">
    <source>
        <dbReference type="SAM" id="MobiDB-lite"/>
    </source>
</evidence>
<evidence type="ECO:0000313" key="2">
    <source>
        <dbReference type="EMBL" id="EPY18459.1"/>
    </source>
</evidence>
<keyword evidence="3" id="KW-1185">Reference proteome</keyword>
<feature type="region of interest" description="Disordered" evidence="1">
    <location>
        <begin position="709"/>
        <end position="735"/>
    </location>
</feature>
<gene>
    <name evidence="2" type="ORF">STCU_09961</name>
</gene>
<feature type="region of interest" description="Disordered" evidence="1">
    <location>
        <begin position="751"/>
        <end position="795"/>
    </location>
</feature>
<feature type="region of interest" description="Disordered" evidence="1">
    <location>
        <begin position="629"/>
        <end position="669"/>
    </location>
</feature>
<reference evidence="2 3" key="1">
    <citation type="journal article" date="2013" name="PLoS ONE">
        <title>Predicting the Proteins of Angomonas deanei, Strigomonas culicis and Their Respective Endosymbionts Reveals New Aspects of the Trypanosomatidae Family.</title>
        <authorList>
            <person name="Motta M.C."/>
            <person name="Martins A.C."/>
            <person name="de Souza S.S."/>
            <person name="Catta-Preta C.M."/>
            <person name="Silva R."/>
            <person name="Klein C.C."/>
            <person name="de Almeida L.G."/>
            <person name="de Lima Cunha O."/>
            <person name="Ciapina L.P."/>
            <person name="Brocchi M."/>
            <person name="Colabardini A.C."/>
            <person name="de Araujo Lima B."/>
            <person name="Machado C.R."/>
            <person name="de Almeida Soares C.M."/>
            <person name="Probst C.M."/>
            <person name="de Menezes C.B."/>
            <person name="Thompson C.E."/>
            <person name="Bartholomeu D.C."/>
            <person name="Gradia D.F."/>
            <person name="Pavoni D.P."/>
            <person name="Grisard E.C."/>
            <person name="Fantinatti-Garboggini F."/>
            <person name="Marchini F.K."/>
            <person name="Rodrigues-Luiz G.F."/>
            <person name="Wagner G."/>
            <person name="Goldman G.H."/>
            <person name="Fietto J.L."/>
            <person name="Elias M.C."/>
            <person name="Goldman M.H."/>
            <person name="Sagot M.F."/>
            <person name="Pereira M."/>
            <person name="Stoco P.H."/>
            <person name="de Mendonca-Neto R.P."/>
            <person name="Teixeira S.M."/>
            <person name="Maciel T.E."/>
            <person name="de Oliveira Mendes T.A."/>
            <person name="Urmenyi T.P."/>
            <person name="de Souza W."/>
            <person name="Schenkman S."/>
            <person name="de Vasconcelos A.T."/>
        </authorList>
    </citation>
    <scope>NUCLEOTIDE SEQUENCE [LARGE SCALE GENOMIC DNA]</scope>
</reference>
<protein>
    <submittedName>
        <fullName evidence="2">Proteophosphoglycan ppg4</fullName>
    </submittedName>
</protein>
<feature type="compositionally biased region" description="Low complexity" evidence="1">
    <location>
        <begin position="485"/>
        <end position="507"/>
    </location>
</feature>
<feature type="compositionally biased region" description="Polar residues" evidence="1">
    <location>
        <begin position="175"/>
        <end position="185"/>
    </location>
</feature>
<feature type="compositionally biased region" description="Polar residues" evidence="1">
    <location>
        <begin position="152"/>
        <end position="163"/>
    </location>
</feature>
<feature type="compositionally biased region" description="Basic and acidic residues" evidence="1">
    <location>
        <begin position="124"/>
        <end position="151"/>
    </location>
</feature>
<feature type="region of interest" description="Disordered" evidence="1">
    <location>
        <begin position="471"/>
        <end position="541"/>
    </location>
</feature>
<comment type="caution">
    <text evidence="2">The sequence shown here is derived from an EMBL/GenBank/DDBJ whole genome shotgun (WGS) entry which is preliminary data.</text>
</comment>
<dbReference type="EMBL" id="ATMH01009914">
    <property type="protein sequence ID" value="EPY18459.1"/>
    <property type="molecule type" value="Genomic_DNA"/>
</dbReference>
<accession>S9TP33</accession>
<feature type="compositionally biased region" description="Basic and acidic residues" evidence="1">
    <location>
        <begin position="31"/>
        <end position="68"/>
    </location>
</feature>
<dbReference type="Proteomes" id="UP000015354">
    <property type="component" value="Unassembled WGS sequence"/>
</dbReference>
<feature type="compositionally biased region" description="Low complexity" evidence="1">
    <location>
        <begin position="242"/>
        <end position="253"/>
    </location>
</feature>
<feature type="compositionally biased region" description="Low complexity" evidence="1">
    <location>
        <begin position="655"/>
        <end position="669"/>
    </location>
</feature>
<name>S9TP33_9TRYP</name>
<feature type="region of interest" description="Disordered" evidence="1">
    <location>
        <begin position="424"/>
        <end position="455"/>
    </location>
</feature>
<organism evidence="2 3">
    <name type="scientific">Strigomonas culicis</name>
    <dbReference type="NCBI Taxonomy" id="28005"/>
    <lineage>
        <taxon>Eukaryota</taxon>
        <taxon>Discoba</taxon>
        <taxon>Euglenozoa</taxon>
        <taxon>Kinetoplastea</taxon>
        <taxon>Metakinetoplastina</taxon>
        <taxon>Trypanosomatida</taxon>
        <taxon>Trypanosomatidae</taxon>
        <taxon>Strigomonadinae</taxon>
        <taxon>Strigomonas</taxon>
    </lineage>
</organism>
<feature type="region of interest" description="Disordered" evidence="1">
    <location>
        <begin position="1"/>
        <end position="198"/>
    </location>
</feature>
<dbReference type="AlphaFoldDB" id="S9TP33"/>
<proteinExistence type="predicted"/>
<feature type="compositionally biased region" description="Polar residues" evidence="1">
    <location>
        <begin position="518"/>
        <end position="532"/>
    </location>
</feature>
<sequence length="821" mass="86783">MNRLTLNDPRRGYTTQIAEARPTAGTGSQSARHDSKSVRLDRSDGRSGSSDGERERELRRQAHEERRNKQQGNDLYMNTAHSQSFPVYRDGRLDDTRRTEGRIPRNNTDANKRAADGMAPNHRQRTEASGNRRRDEQSNRDVLERRQKDVTKTVSASQFNASYKDNRIPAGAKAVSSSTINNTRKVASDPRGSAQSCSDLLDDTRSEKSLLQHMKGLSKKADKQMTLLLIRKSSSGNPDSTNNAASANPYAPSDLDGAETANELFSGTFSDPPDPNDGAFNYFESQCGSDLDSDGSPIDKDKSFSDMRSSNSVSCIDYYGSMNHFSSNGSSASIGVDPPREICMYPLTIQRPAKKYIVPSGTDNKTSMQSPVSARTTAPVVVNVPSAGKAAVESPLKGLNRTRAPARAVPAQGSPAPLVEVLEPQGSTTSEPSTELPASHRSGQRSRNSSRRAATGPKLCVAAFLSEDGDGTVSSLKVVETSPQPDTADYTTDSTADASAAGAAVRTAPPPQREAGSDTAQTAASADHTSPSAPGRSAAVMKDAAPLQATAGKVEAARDGVTNLISPGRESDSTRSPSATFHGDPPPLPWAELAQQNVADKQVNAADMAANGSNGVKEGEQRLLRNVKDVKKNTSTPTHAPQAALKDVHHQKDMNSASLESGASSSNGVSDMISASASVTQSLSATDGAKAASGTDAVATDGSGLLISKFGSTGSTGSDKARKEPDDAPPAPPLHRDAKAQLAKWKKNVALENGSRKSVEESALEVPPHTNGAQGPTPDGSEAANGRRGERCASALRPSRTVRLVCQEDELNQNSNKKVTC</sequence>
<feature type="region of interest" description="Disordered" evidence="1">
    <location>
        <begin position="563"/>
        <end position="589"/>
    </location>
</feature>
<feature type="compositionally biased region" description="Basic and acidic residues" evidence="1">
    <location>
        <begin position="89"/>
        <end position="103"/>
    </location>
</feature>
<feature type="region of interest" description="Disordered" evidence="1">
    <location>
        <begin position="233"/>
        <end position="306"/>
    </location>
</feature>